<keyword evidence="7 15" id="KW-0028">Amino-acid biosynthesis</keyword>
<dbReference type="InterPro" id="IPR005801">
    <property type="entry name" value="ADC_synthase"/>
</dbReference>
<dbReference type="Gene3D" id="3.60.120.10">
    <property type="entry name" value="Anthranilate synthase"/>
    <property type="match status" value="1"/>
</dbReference>
<dbReference type="InterPro" id="IPR019999">
    <property type="entry name" value="Anth_synth_I-like"/>
</dbReference>
<evidence type="ECO:0000256" key="16">
    <source>
        <dbReference type="SAM" id="MobiDB-lite"/>
    </source>
</evidence>
<sequence length="528" mass="56141">MTGSTPPIDPTAPAVPAAGPPWGETWPAVEGFRALATSRRVVPVVRRLLADDVTPVGLYRTLAQGRPGTFVLESAEVDGSWARYSFVGVASRATLTARDGQAVWTGDVPAGVPTTGDVVDVLERTLDALRTPAIDGLPPLTGGLAGALGWDVVRHWEPTLPANAPDELGVPEVTLCLATDLAVVDHREGSVWLVANAINFDDTDERVDEAYADAVSRLDRMQRELVAGTGGGSSAAVVADVAEPELEFRSTREEFETAVLAGKDAIRDGEVFQIVISQRLDLDCPASPLDVYRALRTINPSPYMYYFQLTDADGSDFAVVGSSPETLVKVDDGHVVTFPIAGSRPRGATPEQDVALGEELLADPKERAEHLMLVDLSRNDLVKVCEPASVEVVEFMVTKRFSHIMHLCSTVVGTLRQGARALDVLRATFPAGTLSGAPKPRAIALIDELEPASRGIYGGTVGYFDFDGNMDMAIAIRTALIRDGRASVQAGGGIVADSVPALEYEESRNKAAAAVRAVQLAARLRSLA</sequence>
<comment type="cofactor">
    <cofactor evidence="1 15">
        <name>Mg(2+)</name>
        <dbReference type="ChEBI" id="CHEBI:18420"/>
    </cofactor>
</comment>
<evidence type="ECO:0000256" key="6">
    <source>
        <dbReference type="ARBA" id="ARBA00020653"/>
    </source>
</evidence>
<keyword evidence="8 15" id="KW-0479">Metal-binding</keyword>
<comment type="subunit">
    <text evidence="4 15">Heterotetramer consisting of two non-identical subunits: a beta subunit (TrpG) and a large alpha subunit (TrpE).</text>
</comment>
<feature type="compositionally biased region" description="Low complexity" evidence="16">
    <location>
        <begin position="11"/>
        <end position="21"/>
    </location>
</feature>
<dbReference type="Pfam" id="PF04715">
    <property type="entry name" value="Anth_synt_I_N"/>
    <property type="match status" value="1"/>
</dbReference>
<dbReference type="Proteomes" id="UP000076447">
    <property type="component" value="Unassembled WGS sequence"/>
</dbReference>
<dbReference type="NCBIfam" id="TIGR00564">
    <property type="entry name" value="trpE_most"/>
    <property type="match status" value="1"/>
</dbReference>
<dbReference type="EMBL" id="LRIE01000082">
    <property type="protein sequence ID" value="KZM34031.1"/>
    <property type="molecule type" value="Genomic_DNA"/>
</dbReference>
<keyword evidence="12 15" id="KW-0456">Lyase</keyword>
<feature type="domain" description="Anthranilate synthase component I N-terminal" evidence="18">
    <location>
        <begin position="51"/>
        <end position="192"/>
    </location>
</feature>
<dbReference type="AlphaFoldDB" id="A0A163QD08"/>
<evidence type="ECO:0000259" key="17">
    <source>
        <dbReference type="Pfam" id="PF00425"/>
    </source>
</evidence>
<dbReference type="RefSeq" id="WP_414858985.1">
    <property type="nucleotide sequence ID" value="NZ_LRIE01000082.1"/>
</dbReference>
<feature type="domain" description="Chorismate-utilising enzyme C-terminal" evidence="17">
    <location>
        <begin position="252"/>
        <end position="510"/>
    </location>
</feature>
<accession>A0A163QD08</accession>
<proteinExistence type="inferred from homology"/>
<feature type="region of interest" description="Disordered" evidence="16">
    <location>
        <begin position="1"/>
        <end position="21"/>
    </location>
</feature>
<dbReference type="PANTHER" id="PTHR11236:SF46">
    <property type="entry name" value="ANTHRANILATE SYNTHASE COMPONENT 1"/>
    <property type="match status" value="1"/>
</dbReference>
<dbReference type="GO" id="GO:0046872">
    <property type="term" value="F:metal ion binding"/>
    <property type="evidence" value="ECO:0007669"/>
    <property type="project" value="UniProtKB-KW"/>
</dbReference>
<evidence type="ECO:0000256" key="9">
    <source>
        <dbReference type="ARBA" id="ARBA00022822"/>
    </source>
</evidence>
<evidence type="ECO:0000313" key="20">
    <source>
        <dbReference type="Proteomes" id="UP000076447"/>
    </source>
</evidence>
<gene>
    <name evidence="15 19" type="primary">trpE</name>
    <name evidence="19" type="ORF">OJAG_31810</name>
</gene>
<evidence type="ECO:0000256" key="4">
    <source>
        <dbReference type="ARBA" id="ARBA00011575"/>
    </source>
</evidence>
<dbReference type="InterPro" id="IPR015890">
    <property type="entry name" value="Chorismate_C"/>
</dbReference>
<keyword evidence="10 15" id="KW-0460">Magnesium</keyword>
<evidence type="ECO:0000313" key="19">
    <source>
        <dbReference type="EMBL" id="KZM34031.1"/>
    </source>
</evidence>
<evidence type="ECO:0000256" key="1">
    <source>
        <dbReference type="ARBA" id="ARBA00001946"/>
    </source>
</evidence>
<evidence type="ECO:0000256" key="5">
    <source>
        <dbReference type="ARBA" id="ARBA00012266"/>
    </source>
</evidence>
<evidence type="ECO:0000256" key="13">
    <source>
        <dbReference type="ARBA" id="ARBA00025634"/>
    </source>
</evidence>
<dbReference type="PRINTS" id="PR00095">
    <property type="entry name" value="ANTSNTHASEI"/>
</dbReference>
<evidence type="ECO:0000256" key="7">
    <source>
        <dbReference type="ARBA" id="ARBA00022605"/>
    </source>
</evidence>
<comment type="pathway">
    <text evidence="2 15">Amino-acid biosynthesis; L-tryptophan biosynthesis; L-tryptophan from chorismate: step 1/5.</text>
</comment>
<dbReference type="PANTHER" id="PTHR11236">
    <property type="entry name" value="AMINOBENZOATE/ANTHRANILATE SYNTHASE"/>
    <property type="match status" value="1"/>
</dbReference>
<dbReference type="STRING" id="43678.OJAG_31810"/>
<protein>
    <recommendedName>
        <fullName evidence="6 15">Anthranilate synthase component 1</fullName>
        <ecNumber evidence="5 15">4.1.3.27</ecNumber>
    </recommendedName>
</protein>
<evidence type="ECO:0000256" key="15">
    <source>
        <dbReference type="RuleBase" id="RU364045"/>
    </source>
</evidence>
<evidence type="ECO:0000256" key="14">
    <source>
        <dbReference type="ARBA" id="ARBA00047683"/>
    </source>
</evidence>
<dbReference type="GO" id="GO:0004049">
    <property type="term" value="F:anthranilate synthase activity"/>
    <property type="evidence" value="ECO:0007669"/>
    <property type="project" value="UniProtKB-EC"/>
</dbReference>
<evidence type="ECO:0000256" key="8">
    <source>
        <dbReference type="ARBA" id="ARBA00022723"/>
    </source>
</evidence>
<organism evidence="19 20">
    <name type="scientific">Oerskovia enterophila</name>
    <dbReference type="NCBI Taxonomy" id="43678"/>
    <lineage>
        <taxon>Bacteria</taxon>
        <taxon>Bacillati</taxon>
        <taxon>Actinomycetota</taxon>
        <taxon>Actinomycetes</taxon>
        <taxon>Micrococcales</taxon>
        <taxon>Cellulomonadaceae</taxon>
        <taxon>Oerskovia</taxon>
    </lineage>
</organism>
<dbReference type="NCBIfam" id="NF010086">
    <property type="entry name" value="PRK13571.1"/>
    <property type="match status" value="1"/>
</dbReference>
<evidence type="ECO:0000256" key="3">
    <source>
        <dbReference type="ARBA" id="ARBA00009562"/>
    </source>
</evidence>
<name>A0A163QD08_9CELL</name>
<dbReference type="GO" id="GO:0000162">
    <property type="term" value="P:L-tryptophan biosynthetic process"/>
    <property type="evidence" value="ECO:0007669"/>
    <property type="project" value="UniProtKB-UniPathway"/>
</dbReference>
<evidence type="ECO:0000259" key="18">
    <source>
        <dbReference type="Pfam" id="PF04715"/>
    </source>
</evidence>
<comment type="caution">
    <text evidence="19">The sequence shown here is derived from an EMBL/GenBank/DDBJ whole genome shotgun (WGS) entry which is preliminary data.</text>
</comment>
<evidence type="ECO:0000256" key="11">
    <source>
        <dbReference type="ARBA" id="ARBA00023141"/>
    </source>
</evidence>
<dbReference type="SUPFAM" id="SSF56322">
    <property type="entry name" value="ADC synthase"/>
    <property type="match status" value="1"/>
</dbReference>
<dbReference type="UniPathway" id="UPA00035">
    <property type="reaction ID" value="UER00040"/>
</dbReference>
<comment type="similarity">
    <text evidence="3 15">Belongs to the anthranilate synthase component I family.</text>
</comment>
<dbReference type="Pfam" id="PF00425">
    <property type="entry name" value="Chorismate_bind"/>
    <property type="match status" value="1"/>
</dbReference>
<keyword evidence="11 15" id="KW-0057">Aromatic amino acid biosynthesis</keyword>
<comment type="catalytic activity">
    <reaction evidence="14 15">
        <text>chorismate + L-glutamine = anthranilate + pyruvate + L-glutamate + H(+)</text>
        <dbReference type="Rhea" id="RHEA:21732"/>
        <dbReference type="ChEBI" id="CHEBI:15361"/>
        <dbReference type="ChEBI" id="CHEBI:15378"/>
        <dbReference type="ChEBI" id="CHEBI:16567"/>
        <dbReference type="ChEBI" id="CHEBI:29748"/>
        <dbReference type="ChEBI" id="CHEBI:29985"/>
        <dbReference type="ChEBI" id="CHEBI:58359"/>
        <dbReference type="EC" id="4.1.3.27"/>
    </reaction>
</comment>
<keyword evidence="9 15" id="KW-0822">Tryptophan biosynthesis</keyword>
<dbReference type="InterPro" id="IPR005256">
    <property type="entry name" value="Anth_synth_I_PabB"/>
</dbReference>
<dbReference type="InterPro" id="IPR006805">
    <property type="entry name" value="Anth_synth_I_N"/>
</dbReference>
<dbReference type="EC" id="4.1.3.27" evidence="5 15"/>
<reference evidence="19 20" key="1">
    <citation type="submission" date="2016-01" db="EMBL/GenBank/DDBJ databases">
        <title>Genome sequence of Oerskovia enterophila VJag, an agar and cellulose degrading bacterium.</title>
        <authorList>
            <person name="Poehlein A."/>
            <person name="Jag V."/>
            <person name="Bengelsdorf F."/>
            <person name="Duerre P."/>
            <person name="Daniel R."/>
        </authorList>
    </citation>
    <scope>NUCLEOTIDE SEQUENCE [LARGE SCALE GENOMIC DNA]</scope>
    <source>
        <strain evidence="19 20">VJag</strain>
    </source>
</reference>
<comment type="function">
    <text evidence="13 15">Part of a heterotetrameric complex that catalyzes the two-step biosynthesis of anthranilate, an intermediate in the biosynthesis of L-tryptophan. In the first step, the glutamine-binding beta subunit (TrpG) of anthranilate synthase (AS) provides the glutamine amidotransferase activity which generates ammonia as a substrate that, along with chorismate, is used in the second step, catalyzed by the large alpha subunit of AS (TrpE) to produce anthranilate. In the absence of TrpG, TrpE can synthesize anthranilate directly from chorismate and high concentrations of ammonia.</text>
</comment>
<evidence type="ECO:0000256" key="2">
    <source>
        <dbReference type="ARBA" id="ARBA00004873"/>
    </source>
</evidence>
<evidence type="ECO:0000256" key="12">
    <source>
        <dbReference type="ARBA" id="ARBA00023239"/>
    </source>
</evidence>
<dbReference type="PATRIC" id="fig|43678.3.peg.3340"/>
<evidence type="ECO:0000256" key="10">
    <source>
        <dbReference type="ARBA" id="ARBA00022842"/>
    </source>
</evidence>